<feature type="compositionally biased region" description="Basic and acidic residues" evidence="1">
    <location>
        <begin position="112"/>
        <end position="138"/>
    </location>
</feature>
<evidence type="ECO:0000313" key="4">
    <source>
        <dbReference type="Proteomes" id="UP001589887"/>
    </source>
</evidence>
<evidence type="ECO:0000256" key="1">
    <source>
        <dbReference type="SAM" id="MobiDB-lite"/>
    </source>
</evidence>
<dbReference type="EMBL" id="JBHMQV010000009">
    <property type="protein sequence ID" value="MFC0843905.1"/>
    <property type="molecule type" value="Genomic_DNA"/>
</dbReference>
<dbReference type="Proteomes" id="UP001589887">
    <property type="component" value="Unassembled WGS sequence"/>
</dbReference>
<name>A0ABV6THD3_9ACTN</name>
<keyword evidence="4" id="KW-1185">Reference proteome</keyword>
<reference evidence="3 4" key="1">
    <citation type="submission" date="2024-09" db="EMBL/GenBank/DDBJ databases">
        <authorList>
            <person name="Sun Q."/>
            <person name="Mori K."/>
        </authorList>
    </citation>
    <scope>NUCLEOTIDE SEQUENCE [LARGE SCALE GENOMIC DNA]</scope>
    <source>
        <strain evidence="3 4">JCM 4557</strain>
    </source>
</reference>
<proteinExistence type="predicted"/>
<organism evidence="3 4">
    <name type="scientific">Streptomyces noboritoensis</name>
    <dbReference type="NCBI Taxonomy" id="67337"/>
    <lineage>
        <taxon>Bacteria</taxon>
        <taxon>Bacillati</taxon>
        <taxon>Actinomycetota</taxon>
        <taxon>Actinomycetes</taxon>
        <taxon>Kitasatosporales</taxon>
        <taxon>Streptomycetaceae</taxon>
        <taxon>Streptomyces</taxon>
    </lineage>
</organism>
<gene>
    <name evidence="3" type="ORF">ACFH04_09285</name>
</gene>
<accession>A0ABV6THD3</accession>
<dbReference type="RefSeq" id="WP_394317739.1">
    <property type="nucleotide sequence ID" value="NZ_JBHMQV010000009.1"/>
</dbReference>
<evidence type="ECO:0000313" key="3">
    <source>
        <dbReference type="EMBL" id="MFC0843905.1"/>
    </source>
</evidence>
<protein>
    <submittedName>
        <fullName evidence="3">Uncharacterized protein</fullName>
    </submittedName>
</protein>
<feature type="transmembrane region" description="Helical" evidence="2">
    <location>
        <begin position="41"/>
        <end position="64"/>
    </location>
</feature>
<evidence type="ECO:0000256" key="2">
    <source>
        <dbReference type="SAM" id="Phobius"/>
    </source>
</evidence>
<feature type="region of interest" description="Disordered" evidence="1">
    <location>
        <begin position="69"/>
        <end position="138"/>
    </location>
</feature>
<feature type="transmembrane region" description="Helical" evidence="2">
    <location>
        <begin position="7"/>
        <end position="25"/>
    </location>
</feature>
<keyword evidence="2" id="KW-1133">Transmembrane helix</keyword>
<keyword evidence="2" id="KW-0812">Transmembrane</keyword>
<keyword evidence="2" id="KW-0472">Membrane</keyword>
<comment type="caution">
    <text evidence="3">The sequence shown here is derived from an EMBL/GenBank/DDBJ whole genome shotgun (WGS) entry which is preliminary data.</text>
</comment>
<sequence>MARPLRWTVTVAATIGVFLLCLWLGRSVSFGWLPHDDSDRWALAAAFAAVGAGVVGAAVGWWAGQSEPAPAVRRDHRVTQRATASGRARALQVGGSQTTPDAPAPQAGDETSVVRHEADASGHAEVRQIGRDQHLPGT</sequence>